<accession>A0A7C8KTS1</accession>
<dbReference type="OrthoDB" id="9847163at2"/>
<keyword evidence="2" id="KW-1185">Reference proteome</keyword>
<sequence>MKWLAGILCVITLLVWGGVLWTLAGNKAADSDPATYHVSIDNEMTQKVRVNNYFHFVPIVKLIEEKSVEMQDNVIENNRNSSDERGLENYIGQVNPDESISIDTLLAELGIDTVAAR</sequence>
<dbReference type="EMBL" id="WEID01000020">
    <property type="protein sequence ID" value="KAB8138304.1"/>
    <property type="molecule type" value="Genomic_DNA"/>
</dbReference>
<gene>
    <name evidence="1" type="ORF">F9U64_05595</name>
</gene>
<name>A0A7C8KTS1_9BACI</name>
<evidence type="ECO:0000313" key="2">
    <source>
        <dbReference type="Proteomes" id="UP000480246"/>
    </source>
</evidence>
<proteinExistence type="predicted"/>
<protein>
    <submittedName>
        <fullName evidence="1">Uncharacterized protein</fullName>
    </submittedName>
</protein>
<organism evidence="1 2">
    <name type="scientific">Gracilibacillus oryzae</name>
    <dbReference type="NCBI Taxonomy" id="1672701"/>
    <lineage>
        <taxon>Bacteria</taxon>
        <taxon>Bacillati</taxon>
        <taxon>Bacillota</taxon>
        <taxon>Bacilli</taxon>
        <taxon>Bacillales</taxon>
        <taxon>Bacillaceae</taxon>
        <taxon>Gracilibacillus</taxon>
    </lineage>
</organism>
<dbReference type="RefSeq" id="WP_153402025.1">
    <property type="nucleotide sequence ID" value="NZ_ML762426.1"/>
</dbReference>
<dbReference type="Proteomes" id="UP000480246">
    <property type="component" value="Unassembled WGS sequence"/>
</dbReference>
<reference evidence="1 2" key="1">
    <citation type="submission" date="2019-10" db="EMBL/GenBank/DDBJ databases">
        <title>Gracilibacillus sp. nov. isolated from rice seeds.</title>
        <authorList>
            <person name="He S."/>
        </authorList>
    </citation>
    <scope>NUCLEOTIDE SEQUENCE [LARGE SCALE GENOMIC DNA]</scope>
    <source>
        <strain evidence="1 2">TD8</strain>
    </source>
</reference>
<dbReference type="AlphaFoldDB" id="A0A7C8KTS1"/>
<comment type="caution">
    <text evidence="1">The sequence shown here is derived from an EMBL/GenBank/DDBJ whole genome shotgun (WGS) entry which is preliminary data.</text>
</comment>
<evidence type="ECO:0000313" key="1">
    <source>
        <dbReference type="EMBL" id="KAB8138304.1"/>
    </source>
</evidence>